<feature type="domain" description="Transglutaminase-like" evidence="2">
    <location>
        <begin position="448"/>
        <end position="517"/>
    </location>
</feature>
<dbReference type="Pfam" id="PF01841">
    <property type="entry name" value="Transglut_core"/>
    <property type="match status" value="1"/>
</dbReference>
<dbReference type="OrthoDB" id="9804872at2"/>
<organism evidence="3 4">
    <name type="scientific">Halomonas urumqiensis</name>
    <dbReference type="NCBI Taxonomy" id="1684789"/>
    <lineage>
        <taxon>Bacteria</taxon>
        <taxon>Pseudomonadati</taxon>
        <taxon>Pseudomonadota</taxon>
        <taxon>Gammaproteobacteria</taxon>
        <taxon>Oceanospirillales</taxon>
        <taxon>Halomonadaceae</taxon>
        <taxon>Halomonas</taxon>
    </lineage>
</organism>
<feature type="transmembrane region" description="Helical" evidence="1">
    <location>
        <begin position="54"/>
        <end position="79"/>
    </location>
</feature>
<feature type="transmembrane region" description="Helical" evidence="1">
    <location>
        <begin position="91"/>
        <end position="111"/>
    </location>
</feature>
<protein>
    <recommendedName>
        <fullName evidence="2">Transglutaminase-like domain-containing protein</fullName>
    </recommendedName>
</protein>
<keyword evidence="4" id="KW-1185">Reference proteome</keyword>
<feature type="transmembrane region" description="Helical" evidence="1">
    <location>
        <begin position="166"/>
        <end position="187"/>
    </location>
</feature>
<dbReference type="InterPro" id="IPR002931">
    <property type="entry name" value="Transglutaminase-like"/>
</dbReference>
<feature type="transmembrane region" description="Helical" evidence="1">
    <location>
        <begin position="117"/>
        <end position="136"/>
    </location>
</feature>
<keyword evidence="1" id="KW-1133">Transmembrane helix</keyword>
<keyword evidence="1" id="KW-0812">Transmembrane</keyword>
<dbReference type="InterPro" id="IPR052901">
    <property type="entry name" value="Bact_TGase-like"/>
</dbReference>
<feature type="transmembrane region" description="Helical" evidence="1">
    <location>
        <begin position="199"/>
        <end position="220"/>
    </location>
</feature>
<dbReference type="InterPro" id="IPR021878">
    <property type="entry name" value="TgpA_N"/>
</dbReference>
<sequence>MRGARWGDGMRARMAGWRRGGHGPVAETGQAELAQRAVLADGHALTAVMLRQLFIGQCLVLALHLTWMPAWLGGLAVAVAGYRYLQLRRRLPWAGILLRLAAVAGVLAMLWLEYGTLYGMEGLIGLLLGVYLLKLLETHDRRDARVVVLIGMITTTVAFLHDQGILMAAGALVAVAWLVQSLVWLSGASGSRQAWRETAWLLLLSAPLMALLFVTFPRLGPLWNMPQVERASTGLTDEIAPGDIANLSRSSARAFRVRFEGREPLPAERYWRVYTLSHFDGERWSRARPEPLASALSRPLGDFVREADRSPWQPDGSASFEAELLLEPDNRPWRPSLGTPLASSERQRYLVDGTLEGMAPLSTRSLLTIESTGLAPAFIGPSGPGWHSMLPRQGNPQTRALAERLWQESEGDARAFLDSVMARFGEAPFRYTLSPPRLTSANRVDEFLFDSRAGYCTHYASALAVLARSAGIPARVVAGFLGGERHPDGYFTVRDYDAHAWVEVWLEGRWQRIDPTAAIAPERIEQGPQAIEEGSEAFLADSPFSPLRMRDVGWLNDLRLDWERLEYRWQRGVIGYQREARSVLLSELMAWLKGAWQWLADLLPGRGGFAALLGLAGLAGVAASALMLLRRGIRRHRQGKDERALVLALQAWLGKQGLGPRRGEPPAAHLRRIASLASAAGPALEECAQHLERLRYARLGGGEARQRRRLLARRIKEVRRRLKRRGSAPV</sequence>
<name>A0A2N7UMS0_9GAMM</name>
<gene>
    <name evidence="3" type="ORF">C1H70_04925</name>
</gene>
<dbReference type="Pfam" id="PF11992">
    <property type="entry name" value="TgpA_N"/>
    <property type="match status" value="1"/>
</dbReference>
<evidence type="ECO:0000313" key="3">
    <source>
        <dbReference type="EMBL" id="PMR81734.1"/>
    </source>
</evidence>
<dbReference type="PANTHER" id="PTHR42736">
    <property type="entry name" value="PROTEIN-GLUTAMINE GAMMA-GLUTAMYLTRANSFERASE"/>
    <property type="match status" value="1"/>
</dbReference>
<dbReference type="Gene3D" id="3.10.620.30">
    <property type="match status" value="1"/>
</dbReference>
<reference evidence="3 4" key="1">
    <citation type="submission" date="2018-01" db="EMBL/GenBank/DDBJ databases">
        <title>Halomonas endophytica sp. nov., isolated from storage liquid in the stems of Populus euphratica.</title>
        <authorList>
            <person name="Chen C."/>
        </authorList>
    </citation>
    <scope>NUCLEOTIDE SEQUENCE [LARGE SCALE GENOMIC DNA]</scope>
    <source>
        <strain evidence="3 4">BZ-SZ-XJ27</strain>
    </source>
</reference>
<dbReference type="SUPFAM" id="SSF54001">
    <property type="entry name" value="Cysteine proteinases"/>
    <property type="match status" value="1"/>
</dbReference>
<keyword evidence="1" id="KW-0472">Membrane</keyword>
<feature type="transmembrane region" description="Helical" evidence="1">
    <location>
        <begin position="143"/>
        <end position="160"/>
    </location>
</feature>
<comment type="caution">
    <text evidence="3">The sequence shown here is derived from an EMBL/GenBank/DDBJ whole genome shotgun (WGS) entry which is preliminary data.</text>
</comment>
<dbReference type="EMBL" id="PNRG01000008">
    <property type="protein sequence ID" value="PMR81734.1"/>
    <property type="molecule type" value="Genomic_DNA"/>
</dbReference>
<evidence type="ECO:0000313" key="4">
    <source>
        <dbReference type="Proteomes" id="UP000235547"/>
    </source>
</evidence>
<evidence type="ECO:0000256" key="1">
    <source>
        <dbReference type="SAM" id="Phobius"/>
    </source>
</evidence>
<accession>A0A2N7UMS0</accession>
<dbReference type="SMART" id="SM00460">
    <property type="entry name" value="TGc"/>
    <property type="match status" value="1"/>
</dbReference>
<feature type="transmembrane region" description="Helical" evidence="1">
    <location>
        <begin position="609"/>
        <end position="629"/>
    </location>
</feature>
<dbReference type="PANTHER" id="PTHR42736:SF1">
    <property type="entry name" value="PROTEIN-GLUTAMINE GAMMA-GLUTAMYLTRANSFERASE"/>
    <property type="match status" value="1"/>
</dbReference>
<evidence type="ECO:0000259" key="2">
    <source>
        <dbReference type="SMART" id="SM00460"/>
    </source>
</evidence>
<dbReference type="Proteomes" id="UP000235547">
    <property type="component" value="Unassembled WGS sequence"/>
</dbReference>
<dbReference type="AlphaFoldDB" id="A0A2N7UMS0"/>
<proteinExistence type="predicted"/>
<dbReference type="InterPro" id="IPR038765">
    <property type="entry name" value="Papain-like_cys_pep_sf"/>
</dbReference>